<dbReference type="Proteomes" id="UP000321083">
    <property type="component" value="Unassembled WGS sequence"/>
</dbReference>
<feature type="non-terminal residue" evidence="2">
    <location>
        <position position="328"/>
    </location>
</feature>
<feature type="chain" id="PRO_5023077260" evidence="1">
    <location>
        <begin position="22"/>
        <end position="328"/>
    </location>
</feature>
<proteinExistence type="predicted"/>
<feature type="signal peptide" evidence="1">
    <location>
        <begin position="1"/>
        <end position="21"/>
    </location>
</feature>
<keyword evidence="3" id="KW-1185">Reference proteome</keyword>
<evidence type="ECO:0000313" key="3">
    <source>
        <dbReference type="Proteomes" id="UP000321083"/>
    </source>
</evidence>
<dbReference type="EMBL" id="SRHE01000263">
    <property type="protein sequence ID" value="TWW09483.1"/>
    <property type="molecule type" value="Genomic_DNA"/>
</dbReference>
<evidence type="ECO:0000256" key="1">
    <source>
        <dbReference type="SAM" id="SignalP"/>
    </source>
</evidence>
<keyword evidence="1" id="KW-0732">Signal</keyword>
<comment type="caution">
    <text evidence="2">The sequence shown here is derived from an EMBL/GenBank/DDBJ whole genome shotgun (WGS) entry which is preliminary data.</text>
</comment>
<sequence>MIRSLLILFLSLSSASLPGIAGEDLYRGSMAQIARQEAPPLLEKIVTDLGNFNEDTLPHEAKELRKTVLKLRDFIDLFAAVYPVESANKDTWAKLRADLDQGYEKIGFFKDLFDSQGMTIDAAEYDRSELEQRRKPVLKWQKKFLTAAKLAKYRSYLAHPVTDRLEIRESQAESKFYWGGANTAPESHLTAGTNLAKLLVALCEIAAVDHITLADAEKLTNPDDETIFHDFRKRARSVLKILGYFPSLLAETEQARTSQQTLSELVLRFGEIEDLIVAYHFAKEKNKDRKARELSQEIKRKWKKLRDWQDESDTVDMFFTNGTVTSSE</sequence>
<dbReference type="AlphaFoldDB" id="A0A5C6M5K3"/>
<reference evidence="2 3" key="1">
    <citation type="submission" date="2019-08" db="EMBL/GenBank/DDBJ databases">
        <title>100 year-old enigma solved: identification of Planctomyces bekefii, the type genus and species of the phylum Planctomycetes.</title>
        <authorList>
            <person name="Svetlana D.N."/>
            <person name="Overmann J."/>
        </authorList>
    </citation>
    <scope>NUCLEOTIDE SEQUENCE [LARGE SCALE GENOMIC DNA]</scope>
    <source>
        <strain evidence="2">Phe10_nw2017</strain>
    </source>
</reference>
<organism evidence="2 3">
    <name type="scientific">Planctomyces bekefii</name>
    <dbReference type="NCBI Taxonomy" id="1653850"/>
    <lineage>
        <taxon>Bacteria</taxon>
        <taxon>Pseudomonadati</taxon>
        <taxon>Planctomycetota</taxon>
        <taxon>Planctomycetia</taxon>
        <taxon>Planctomycetales</taxon>
        <taxon>Planctomycetaceae</taxon>
        <taxon>Planctomyces</taxon>
    </lineage>
</organism>
<reference evidence="2 3" key="2">
    <citation type="submission" date="2019-08" db="EMBL/GenBank/DDBJ databases">
        <authorList>
            <person name="Henke P."/>
        </authorList>
    </citation>
    <scope>NUCLEOTIDE SEQUENCE [LARGE SCALE GENOMIC DNA]</scope>
    <source>
        <strain evidence="2">Phe10_nw2017</strain>
    </source>
</reference>
<gene>
    <name evidence="2" type="ORF">E3A20_13870</name>
</gene>
<name>A0A5C6M5K3_9PLAN</name>
<protein>
    <submittedName>
        <fullName evidence="2">Uncharacterized protein</fullName>
    </submittedName>
</protein>
<accession>A0A5C6M5K3</accession>
<evidence type="ECO:0000313" key="2">
    <source>
        <dbReference type="EMBL" id="TWW09483.1"/>
    </source>
</evidence>